<keyword evidence="4" id="KW-0378">Hydrolase</keyword>
<keyword evidence="2" id="KW-0479">Metal-binding</keyword>
<evidence type="ECO:0000256" key="1">
    <source>
        <dbReference type="ARBA" id="ARBA00010211"/>
    </source>
</evidence>
<dbReference type="PANTHER" id="PTHR42796:SF4">
    <property type="entry name" value="FUMARYLACETOACETATE HYDROLASE DOMAIN-CONTAINING PROTEIN 2A"/>
    <property type="match status" value="1"/>
</dbReference>
<protein>
    <submittedName>
        <fullName evidence="4">Fumarylacetoacetate hydrolase family protein</fullName>
    </submittedName>
</protein>
<dbReference type="InterPro" id="IPR036663">
    <property type="entry name" value="Fumarylacetoacetase_C_sf"/>
</dbReference>
<feature type="domain" description="Fumarylacetoacetase-like C-terminal" evidence="3">
    <location>
        <begin position="39"/>
        <end position="245"/>
    </location>
</feature>
<dbReference type="GO" id="GO:0018800">
    <property type="term" value="F:5-oxopent-3-ene-1,2,5-tricarboxylate decarboxylase activity"/>
    <property type="evidence" value="ECO:0007669"/>
    <property type="project" value="InterPro"/>
</dbReference>
<accession>A0A8J7JZ00</accession>
<name>A0A8J7JZ00_9GAMM</name>
<sequence length="252" mass="26955">MRHSRILKAGIACNQTEDHGTDLIASQDQQWLPAINGTVLGIALNHSDLRDQMDAAFNEKPHVNPPKTPVLHIKTDNTHIGNGVAIPAPADGETIYAGPSLGVVIGQQATRVSAADALDYVKGYTVVNEVSLAENSFYRPAVKAKCRDGFCPIGPWVVDAADVKAPESLQVATYINGEMQHCTTTAKLHYGIAEIVEYVSSFITLQPGDLLIAGTPPRTDKLALKAGDTVAIEIEQIGRLENPVVAEQEIAS</sequence>
<comment type="similarity">
    <text evidence="1">Belongs to the FAH family.</text>
</comment>
<dbReference type="GO" id="GO:0008704">
    <property type="term" value="F:5-carboxymethyl-2-hydroxymuconate delta-isomerase activity"/>
    <property type="evidence" value="ECO:0007669"/>
    <property type="project" value="InterPro"/>
</dbReference>
<dbReference type="GO" id="GO:0046872">
    <property type="term" value="F:metal ion binding"/>
    <property type="evidence" value="ECO:0007669"/>
    <property type="project" value="UniProtKB-KW"/>
</dbReference>
<gene>
    <name evidence="4" type="ORF">IOQ59_07365</name>
</gene>
<dbReference type="Gene3D" id="3.90.850.10">
    <property type="entry name" value="Fumarylacetoacetase-like, C-terminal domain"/>
    <property type="match status" value="1"/>
</dbReference>
<dbReference type="InterPro" id="IPR051121">
    <property type="entry name" value="FAH"/>
</dbReference>
<comment type="caution">
    <text evidence="4">The sequence shown here is derived from an EMBL/GenBank/DDBJ whole genome shotgun (WGS) entry which is preliminary data.</text>
</comment>
<dbReference type="NCBIfam" id="TIGR02305">
    <property type="entry name" value="HpaG-N-term"/>
    <property type="match status" value="1"/>
</dbReference>
<dbReference type="GO" id="GO:0044281">
    <property type="term" value="P:small molecule metabolic process"/>
    <property type="evidence" value="ECO:0007669"/>
    <property type="project" value="UniProtKB-ARBA"/>
</dbReference>
<evidence type="ECO:0000313" key="5">
    <source>
        <dbReference type="Proteomes" id="UP000640333"/>
    </source>
</evidence>
<keyword evidence="5" id="KW-1185">Reference proteome</keyword>
<evidence type="ECO:0000259" key="3">
    <source>
        <dbReference type="Pfam" id="PF01557"/>
    </source>
</evidence>
<dbReference type="InterPro" id="IPR011234">
    <property type="entry name" value="Fumarylacetoacetase-like_C"/>
</dbReference>
<dbReference type="InterPro" id="IPR012686">
    <property type="entry name" value="HPA_isomer/decarb_N"/>
</dbReference>
<dbReference type="AlphaFoldDB" id="A0A8J7JZ00"/>
<evidence type="ECO:0000256" key="2">
    <source>
        <dbReference type="ARBA" id="ARBA00022723"/>
    </source>
</evidence>
<dbReference type="SUPFAM" id="SSF56529">
    <property type="entry name" value="FAH"/>
    <property type="match status" value="1"/>
</dbReference>
<reference evidence="4" key="1">
    <citation type="submission" date="2020-10" db="EMBL/GenBank/DDBJ databases">
        <title>Bacterium isolated from coastal waters sediment.</title>
        <authorList>
            <person name="Chen R.-J."/>
            <person name="Lu D.-C."/>
            <person name="Zhu K.-L."/>
            <person name="Du Z.-J."/>
        </authorList>
    </citation>
    <scope>NUCLEOTIDE SEQUENCE</scope>
    <source>
        <strain evidence="4">N1Y112</strain>
    </source>
</reference>
<dbReference type="EMBL" id="JADEYS010000006">
    <property type="protein sequence ID" value="MBE9397079.1"/>
    <property type="molecule type" value="Genomic_DNA"/>
</dbReference>
<dbReference type="GO" id="GO:0016787">
    <property type="term" value="F:hydrolase activity"/>
    <property type="evidence" value="ECO:0007669"/>
    <property type="project" value="UniProtKB-KW"/>
</dbReference>
<organism evidence="4 5">
    <name type="scientific">Pontibacterium sinense</name>
    <dbReference type="NCBI Taxonomy" id="2781979"/>
    <lineage>
        <taxon>Bacteria</taxon>
        <taxon>Pseudomonadati</taxon>
        <taxon>Pseudomonadota</taxon>
        <taxon>Gammaproteobacteria</taxon>
        <taxon>Oceanospirillales</taxon>
        <taxon>Oceanospirillaceae</taxon>
        <taxon>Pontibacterium</taxon>
    </lineage>
</organism>
<dbReference type="Proteomes" id="UP000640333">
    <property type="component" value="Unassembled WGS sequence"/>
</dbReference>
<proteinExistence type="inferred from homology"/>
<evidence type="ECO:0000313" key="4">
    <source>
        <dbReference type="EMBL" id="MBE9397079.1"/>
    </source>
</evidence>
<dbReference type="RefSeq" id="WP_193952634.1">
    <property type="nucleotide sequence ID" value="NZ_JADEYS010000006.1"/>
</dbReference>
<dbReference type="Pfam" id="PF01557">
    <property type="entry name" value="FAA_hydrolase"/>
    <property type="match status" value="1"/>
</dbReference>
<dbReference type="PANTHER" id="PTHR42796">
    <property type="entry name" value="FUMARYLACETOACETATE HYDROLASE DOMAIN-CONTAINING PROTEIN 2A-RELATED"/>
    <property type="match status" value="1"/>
</dbReference>